<dbReference type="Proteomes" id="UP000631114">
    <property type="component" value="Unassembled WGS sequence"/>
</dbReference>
<dbReference type="Gene3D" id="1.10.8.10">
    <property type="entry name" value="DNA helicase RuvA subunit, C-terminal domain"/>
    <property type="match status" value="1"/>
</dbReference>
<evidence type="ECO:0000256" key="7">
    <source>
        <dbReference type="ARBA" id="ARBA00023242"/>
    </source>
</evidence>
<dbReference type="GO" id="GO:0005634">
    <property type="term" value="C:nucleus"/>
    <property type="evidence" value="ECO:0007669"/>
    <property type="project" value="UniProtKB-SubCell"/>
</dbReference>
<dbReference type="GO" id="GO:0003886">
    <property type="term" value="F:DNA (cytosine-5-)-methyltransferase activity"/>
    <property type="evidence" value="ECO:0007669"/>
    <property type="project" value="TreeGrafter"/>
</dbReference>
<name>A0A835MIM9_9MAGN</name>
<sequence>MFFSHFSSSAATHWESISSIYKVLGQILLGFGLHFFAVFTSFLASTSAGPSASSSLIDHFVGMGYPENMVTKAIQENGMNGHIVTLLNYSALNDSPSQSEPACVEHSSENENDTFDDILDFESCLAEKEDAVDMPDKEKKFLQLIEMDFQEEEASSAIDACDPDTLITDLIDFIYAARMAKRGDSPHPVPDYAETLPGYRGCPPTFKKREMLFDAEERQEKNLEIGSRRPKESKKIRKSVCIEEEDEDEVHIPKLMIGFGVPDEPRPLFQRKLSEAAIGPPYFYFENVACTPISHSLYEVEPEFVDSLHFCAAARKRGYVHNLPTCNRYPLEPIPSLTIHRALPLTRKWWPLWDHREKFNCFRTDVATAQRTHRIKDALELCNGDPPLNIQKDIISQCQKWNLVWTGKNKAAPLEPHEIEIIMGYPVNHTRGVTRTERYKSLGNSFQVRTLQPP</sequence>
<dbReference type="AlphaFoldDB" id="A0A835MIM9"/>
<evidence type="ECO:0000313" key="10">
    <source>
        <dbReference type="Proteomes" id="UP000631114"/>
    </source>
</evidence>
<dbReference type="InterPro" id="IPR030380">
    <property type="entry name" value="SAM_MeTfrase_DRM"/>
</dbReference>
<dbReference type="InterPro" id="IPR029063">
    <property type="entry name" value="SAM-dependent_MTases_sf"/>
</dbReference>
<dbReference type="GO" id="GO:0032259">
    <property type="term" value="P:methylation"/>
    <property type="evidence" value="ECO:0007669"/>
    <property type="project" value="UniProtKB-KW"/>
</dbReference>
<keyword evidence="4" id="KW-0949">S-adenosyl-L-methionine</keyword>
<evidence type="ECO:0000256" key="6">
    <source>
        <dbReference type="ARBA" id="ARBA00023125"/>
    </source>
</evidence>
<proteinExistence type="predicted"/>
<dbReference type="PANTHER" id="PTHR23068">
    <property type="entry name" value="DNA CYTOSINE-5- -METHYLTRANSFERASE 3-RELATED"/>
    <property type="match status" value="1"/>
</dbReference>
<comment type="subcellular location">
    <subcellularLocation>
        <location evidence="1">Nucleus</location>
    </subcellularLocation>
</comment>
<evidence type="ECO:0000256" key="3">
    <source>
        <dbReference type="ARBA" id="ARBA00022679"/>
    </source>
</evidence>
<keyword evidence="3" id="KW-0808">Transferase</keyword>
<evidence type="ECO:0000256" key="4">
    <source>
        <dbReference type="ARBA" id="ARBA00022691"/>
    </source>
</evidence>
<protein>
    <recommendedName>
        <fullName evidence="8">SAM-dependent MTase DRM-type domain-containing protein</fullName>
    </recommendedName>
</protein>
<keyword evidence="10" id="KW-1185">Reference proteome</keyword>
<dbReference type="PROSITE" id="PS51680">
    <property type="entry name" value="SAM_MT_DRM"/>
    <property type="match status" value="1"/>
</dbReference>
<feature type="domain" description="SAM-dependent MTase DRM-type" evidence="8">
    <location>
        <begin position="269"/>
        <end position="454"/>
    </location>
</feature>
<keyword evidence="5" id="KW-0677">Repeat</keyword>
<evidence type="ECO:0000256" key="2">
    <source>
        <dbReference type="ARBA" id="ARBA00022603"/>
    </source>
</evidence>
<dbReference type="EMBL" id="JADFTS010000001">
    <property type="protein sequence ID" value="KAF9625121.1"/>
    <property type="molecule type" value="Genomic_DNA"/>
</dbReference>
<evidence type="ECO:0000259" key="8">
    <source>
        <dbReference type="PROSITE" id="PS51680"/>
    </source>
</evidence>
<evidence type="ECO:0000313" key="9">
    <source>
        <dbReference type="EMBL" id="KAF9625121.1"/>
    </source>
</evidence>
<dbReference type="GO" id="GO:0003677">
    <property type="term" value="F:DNA binding"/>
    <property type="evidence" value="ECO:0007669"/>
    <property type="project" value="UniProtKB-KW"/>
</dbReference>
<keyword evidence="6" id="KW-0238">DNA-binding</keyword>
<dbReference type="PANTHER" id="PTHR23068:SF25">
    <property type="entry name" value="DNA (CYTOSINE-5)-METHYLTRANSFERASE DRM2"/>
    <property type="match status" value="1"/>
</dbReference>
<reference evidence="9 10" key="1">
    <citation type="submission" date="2020-10" db="EMBL/GenBank/DDBJ databases">
        <title>The Coptis chinensis genome and diversification of protoberbering-type alkaloids.</title>
        <authorList>
            <person name="Wang B."/>
            <person name="Shu S."/>
            <person name="Song C."/>
            <person name="Liu Y."/>
        </authorList>
    </citation>
    <scope>NUCLEOTIDE SEQUENCE [LARGE SCALE GENOMIC DNA]</scope>
    <source>
        <strain evidence="9">HL-2020</strain>
        <tissue evidence="9">Leaf</tissue>
    </source>
</reference>
<gene>
    <name evidence="9" type="ORF">IFM89_019210</name>
</gene>
<organism evidence="9 10">
    <name type="scientific">Coptis chinensis</name>
    <dbReference type="NCBI Taxonomy" id="261450"/>
    <lineage>
        <taxon>Eukaryota</taxon>
        <taxon>Viridiplantae</taxon>
        <taxon>Streptophyta</taxon>
        <taxon>Embryophyta</taxon>
        <taxon>Tracheophyta</taxon>
        <taxon>Spermatophyta</taxon>
        <taxon>Magnoliopsida</taxon>
        <taxon>Ranunculales</taxon>
        <taxon>Ranunculaceae</taxon>
        <taxon>Coptidoideae</taxon>
        <taxon>Coptis</taxon>
    </lineage>
</organism>
<evidence type="ECO:0000256" key="1">
    <source>
        <dbReference type="ARBA" id="ARBA00004123"/>
    </source>
</evidence>
<evidence type="ECO:0000256" key="5">
    <source>
        <dbReference type="ARBA" id="ARBA00022737"/>
    </source>
</evidence>
<accession>A0A835MIM9</accession>
<dbReference type="InterPro" id="IPR050390">
    <property type="entry name" value="C5-Methyltransferase"/>
</dbReference>
<keyword evidence="7" id="KW-0539">Nucleus</keyword>
<dbReference type="OrthoDB" id="641149at2759"/>
<keyword evidence="2" id="KW-0489">Methyltransferase</keyword>
<dbReference type="SUPFAM" id="SSF53335">
    <property type="entry name" value="S-adenosyl-L-methionine-dependent methyltransferases"/>
    <property type="match status" value="1"/>
</dbReference>
<comment type="caution">
    <text evidence="9">The sequence shown here is derived from an EMBL/GenBank/DDBJ whole genome shotgun (WGS) entry which is preliminary data.</text>
</comment>